<sequence>MSIDSAALEPTLVSDRTSRETAAELPRLGADFAAHAADHAAQCGDWLTKWLTAWDKYDPEAVLALMTDDVVLIDPGLCGEPAVGKDAVRSAVLTLLRAFPDVRWEVAGTPHLALSGTGMAVPWRMRGTFAGDMGGGCSPLGMAPTGRRFDNRGVDVYELRDGRLCSWTSNFDLLELGRQFGMFPDPRGTLFTVGIRGQRLIAPLLRRFYRYVDRARS</sequence>
<comment type="caution">
    <text evidence="2">The sequence shown here is derived from an EMBL/GenBank/DDBJ whole genome shotgun (WGS) entry which is preliminary data.</text>
</comment>
<feature type="domain" description="SnoaL-like" evidence="1">
    <location>
        <begin position="48"/>
        <end position="166"/>
    </location>
</feature>
<dbReference type="Gene3D" id="3.10.450.50">
    <property type="match status" value="1"/>
</dbReference>
<name>A0ABS4QIJ1_9NOCA</name>
<accession>A0ABS4QIJ1</accession>
<dbReference type="Proteomes" id="UP001519325">
    <property type="component" value="Unassembled WGS sequence"/>
</dbReference>
<dbReference type="PANTHER" id="PTHR38436:SF1">
    <property type="entry name" value="ESTER CYCLASE"/>
    <property type="match status" value="1"/>
</dbReference>
<gene>
    <name evidence="2" type="ORF">BJ987_004424</name>
</gene>
<evidence type="ECO:0000313" key="2">
    <source>
        <dbReference type="EMBL" id="MBP2191523.1"/>
    </source>
</evidence>
<evidence type="ECO:0000259" key="1">
    <source>
        <dbReference type="Pfam" id="PF12680"/>
    </source>
</evidence>
<dbReference type="InterPro" id="IPR009959">
    <property type="entry name" value="Cyclase_SnoaL-like"/>
</dbReference>
<keyword evidence="3" id="KW-1185">Reference proteome</keyword>
<organism evidence="2 3">
    <name type="scientific">Nocardia goodfellowii</name>
    <dbReference type="NCBI Taxonomy" id="882446"/>
    <lineage>
        <taxon>Bacteria</taxon>
        <taxon>Bacillati</taxon>
        <taxon>Actinomycetota</taxon>
        <taxon>Actinomycetes</taxon>
        <taxon>Mycobacteriales</taxon>
        <taxon>Nocardiaceae</taxon>
        <taxon>Nocardia</taxon>
    </lineage>
</organism>
<dbReference type="InterPro" id="IPR037401">
    <property type="entry name" value="SnoaL-like"/>
</dbReference>
<dbReference type="SUPFAM" id="SSF54427">
    <property type="entry name" value="NTF2-like"/>
    <property type="match status" value="1"/>
</dbReference>
<dbReference type="InterPro" id="IPR032710">
    <property type="entry name" value="NTF2-like_dom_sf"/>
</dbReference>
<evidence type="ECO:0000313" key="3">
    <source>
        <dbReference type="Proteomes" id="UP001519325"/>
    </source>
</evidence>
<dbReference type="PANTHER" id="PTHR38436">
    <property type="entry name" value="POLYKETIDE CYCLASE SNOAL-LIKE DOMAIN"/>
    <property type="match status" value="1"/>
</dbReference>
<proteinExistence type="predicted"/>
<protein>
    <submittedName>
        <fullName evidence="2">Ketosteroid isomerase-like protein</fullName>
    </submittedName>
</protein>
<reference evidence="2 3" key="1">
    <citation type="submission" date="2021-03" db="EMBL/GenBank/DDBJ databases">
        <title>Sequencing the genomes of 1000 actinobacteria strains.</title>
        <authorList>
            <person name="Klenk H.-P."/>
        </authorList>
    </citation>
    <scope>NUCLEOTIDE SEQUENCE [LARGE SCALE GENOMIC DNA]</scope>
    <source>
        <strain evidence="2 3">DSM 45516</strain>
    </source>
</reference>
<dbReference type="RefSeq" id="WP_209893249.1">
    <property type="nucleotide sequence ID" value="NZ_JAGGMR010000001.1"/>
</dbReference>
<dbReference type="Pfam" id="PF12680">
    <property type="entry name" value="SnoaL_2"/>
    <property type="match status" value="1"/>
</dbReference>
<dbReference type="EMBL" id="JAGGMR010000001">
    <property type="protein sequence ID" value="MBP2191523.1"/>
    <property type="molecule type" value="Genomic_DNA"/>
</dbReference>